<sequence length="307" mass="35353">MEKLSVLPIARYCFQFQVTQPIVLPDYAGSALRGVFGRALRKICCMTKQPECKSCPLYRTCPYTNIFETPAPENHQLQHFSQVPNGYIIEPPEWGVKEYQTGEILQFHLVLVGKLISQLPLITFAFKRALEYDLAGGKANLTNLYLSPINQPVQSILENDRIIDHQDYVCLPKQFSSQMELDFQTPLRLQENGKPLRANQITLERFLISLAKRISLLMEFHAVPIALDFPTLIAQIPQIKSSHQLHWQDWTRYSSRQKQKMTLGGLMGKWQLENVSSEWAKLLYIGQWLHNGKNTTFGLGHYYITNL</sequence>
<dbReference type="InterPro" id="IPR019267">
    <property type="entry name" value="CRISPR-assoc_Cas6_C"/>
</dbReference>
<keyword evidence="3" id="KW-1185">Reference proteome</keyword>
<name>A0ABV6HV71_9PAST</name>
<evidence type="ECO:0000313" key="2">
    <source>
        <dbReference type="EMBL" id="MFC0322776.1"/>
    </source>
</evidence>
<evidence type="ECO:0000313" key="3">
    <source>
        <dbReference type="Proteomes" id="UP001589769"/>
    </source>
</evidence>
<reference evidence="2 3" key="1">
    <citation type="submission" date="2024-09" db="EMBL/GenBank/DDBJ databases">
        <authorList>
            <person name="Sun Q."/>
            <person name="Mori K."/>
        </authorList>
    </citation>
    <scope>NUCLEOTIDE SEQUENCE [LARGE SCALE GENOMIC DNA]</scope>
    <source>
        <strain evidence="2 3">CCM 7538</strain>
    </source>
</reference>
<dbReference type="Proteomes" id="UP001589769">
    <property type="component" value="Unassembled WGS sequence"/>
</dbReference>
<accession>A0ABV6HV71</accession>
<evidence type="ECO:0000259" key="1">
    <source>
        <dbReference type="Pfam" id="PF10040"/>
    </source>
</evidence>
<comment type="caution">
    <text evidence="2">The sequence shown here is derived from an EMBL/GenBank/DDBJ whole genome shotgun (WGS) entry which is preliminary data.</text>
</comment>
<dbReference type="RefSeq" id="WP_382373782.1">
    <property type="nucleotide sequence ID" value="NZ_JBHLWA010000017.1"/>
</dbReference>
<organism evidence="2 3">
    <name type="scientific">Gallibacterium melopsittaci</name>
    <dbReference type="NCBI Taxonomy" id="516063"/>
    <lineage>
        <taxon>Bacteria</taxon>
        <taxon>Pseudomonadati</taxon>
        <taxon>Pseudomonadota</taxon>
        <taxon>Gammaproteobacteria</taxon>
        <taxon>Pasteurellales</taxon>
        <taxon>Pasteurellaceae</taxon>
        <taxon>Gallibacterium</taxon>
    </lineage>
</organism>
<protein>
    <submittedName>
        <fullName evidence="2">CRISPR system precrRNA processing endoribonuclease RAMP protein Cas6</fullName>
    </submittedName>
</protein>
<gene>
    <name evidence="2" type="primary">cas6</name>
    <name evidence="2" type="ORF">ACFFHT_04260</name>
</gene>
<proteinExistence type="predicted"/>
<dbReference type="Pfam" id="PF10040">
    <property type="entry name" value="CRISPR_Cas6"/>
    <property type="match status" value="1"/>
</dbReference>
<dbReference type="Gene3D" id="3.30.70.1900">
    <property type="match status" value="1"/>
</dbReference>
<feature type="domain" description="CRISPR-associated protein Cas6 C-terminal" evidence="1">
    <location>
        <begin position="181"/>
        <end position="302"/>
    </location>
</feature>
<dbReference type="EMBL" id="JBHLWA010000017">
    <property type="protein sequence ID" value="MFC0322776.1"/>
    <property type="molecule type" value="Genomic_DNA"/>
</dbReference>